<evidence type="ECO:0000259" key="2">
    <source>
        <dbReference type="Pfam" id="PF01610"/>
    </source>
</evidence>
<organism evidence="4 5">
    <name type="scientific">Gordonia humi</name>
    <dbReference type="NCBI Taxonomy" id="686429"/>
    <lineage>
        <taxon>Bacteria</taxon>
        <taxon>Bacillati</taxon>
        <taxon>Actinomycetota</taxon>
        <taxon>Actinomycetes</taxon>
        <taxon>Mycobacteriales</taxon>
        <taxon>Gordoniaceae</taxon>
        <taxon>Gordonia</taxon>
    </lineage>
</organism>
<proteinExistence type="predicted"/>
<evidence type="ECO:0000313" key="4">
    <source>
        <dbReference type="EMBL" id="MBB4138027.1"/>
    </source>
</evidence>
<name>A0A840FF00_9ACTN</name>
<keyword evidence="5" id="KW-1185">Reference proteome</keyword>
<accession>A0A840FF00</accession>
<evidence type="ECO:0000256" key="1">
    <source>
        <dbReference type="SAM" id="MobiDB-lite"/>
    </source>
</evidence>
<sequence>MDHGTSLLLGLEGVEVVGVSVGGPDGRTRIVDVGTSDPAASCCPGCGVRSTSVKERVVCTPRDIGYGDAPIMVRWNKIRWRCVNSECARGSFTEAIGQVPRRRRTTTRLRETIGRAIGDAARSVAEVAAGHGVSWHTAHGAFVDIAATALTDPAPTSVLGIDETRRGKPRWVRGGDGRWVRIDPWDTGFVDLAGDQGLLGQVTGRTSAVVIDWLAAQPAPFRDAIEYVAIDPAASYAAAVAVALPNAQLVVDHFHLVQLANAMVTKVRRRVTWDRRGRRGRSTDPEWANRRRLLMGRERLSDNKYQKMIADLRAHDPGNEIFAAYIVKEELRALLAMARSRPRVDDSQIRERLYRFLDLCAQVNVPEANTLARTIETWWPGICAFIRTQVTNAATEGTMKRPGFSSESDEGESETCLRSSVRRPATARYGWSTTVRPWKGAREQSRSALWRRSWGSVWKPCGSGATVTVRPTHTPTRRSRSSRRIADFAANWPNHAERTRS</sequence>
<feature type="domain" description="Transposase IS204/IS1001/IS1096/IS1165 helix-turn-helix" evidence="3">
    <location>
        <begin position="95"/>
        <end position="145"/>
    </location>
</feature>
<protein>
    <submittedName>
        <fullName evidence="4">Transposase</fullName>
    </submittedName>
</protein>
<dbReference type="Proteomes" id="UP000551501">
    <property type="component" value="Unassembled WGS sequence"/>
</dbReference>
<evidence type="ECO:0000259" key="3">
    <source>
        <dbReference type="Pfam" id="PF13542"/>
    </source>
</evidence>
<dbReference type="InterPro" id="IPR047951">
    <property type="entry name" value="Transpos_ISL3"/>
</dbReference>
<evidence type="ECO:0000313" key="5">
    <source>
        <dbReference type="Proteomes" id="UP000551501"/>
    </source>
</evidence>
<dbReference type="PANTHER" id="PTHR33498">
    <property type="entry name" value="TRANSPOSASE FOR INSERTION SEQUENCE ELEMENT IS1557"/>
    <property type="match status" value="1"/>
</dbReference>
<dbReference type="InterPro" id="IPR002560">
    <property type="entry name" value="Transposase_DDE"/>
</dbReference>
<dbReference type="PANTHER" id="PTHR33498:SF1">
    <property type="entry name" value="TRANSPOSASE FOR INSERTION SEQUENCE ELEMENT IS1557"/>
    <property type="match status" value="1"/>
</dbReference>
<dbReference type="InterPro" id="IPR032877">
    <property type="entry name" value="Transposase_HTH"/>
</dbReference>
<feature type="region of interest" description="Disordered" evidence="1">
    <location>
        <begin position="398"/>
        <end position="421"/>
    </location>
</feature>
<dbReference type="Pfam" id="PF13542">
    <property type="entry name" value="HTH_Tnp_ISL3"/>
    <property type="match status" value="1"/>
</dbReference>
<dbReference type="Pfam" id="PF01610">
    <property type="entry name" value="DDE_Tnp_ISL3"/>
    <property type="match status" value="1"/>
</dbReference>
<feature type="region of interest" description="Disordered" evidence="1">
    <location>
        <begin position="465"/>
        <end position="501"/>
    </location>
</feature>
<feature type="domain" description="Transposase IS204/IS1001/IS1096/IS1165 DDE" evidence="2">
    <location>
        <begin position="190"/>
        <end position="398"/>
    </location>
</feature>
<gene>
    <name evidence="4" type="ORF">BKA16_004652</name>
</gene>
<comment type="caution">
    <text evidence="4">The sequence shown here is derived from an EMBL/GenBank/DDBJ whole genome shotgun (WGS) entry which is preliminary data.</text>
</comment>
<dbReference type="NCBIfam" id="NF033550">
    <property type="entry name" value="transpos_ISL3"/>
    <property type="match status" value="1"/>
</dbReference>
<dbReference type="AlphaFoldDB" id="A0A840FF00"/>
<reference evidence="4 5" key="1">
    <citation type="submission" date="2020-08" db="EMBL/GenBank/DDBJ databases">
        <title>Sequencing the genomes of 1000 actinobacteria strains.</title>
        <authorList>
            <person name="Klenk H.-P."/>
        </authorList>
    </citation>
    <scope>NUCLEOTIDE SEQUENCE [LARGE SCALE GENOMIC DNA]</scope>
    <source>
        <strain evidence="4 5">DSM 45298</strain>
    </source>
</reference>
<dbReference type="EMBL" id="JACIFP010000002">
    <property type="protein sequence ID" value="MBB4138027.1"/>
    <property type="molecule type" value="Genomic_DNA"/>
</dbReference>